<sequence>MEQYLIDEYGVVEDKKWLTKPSDIESYFSEDASDYFDCGQGYYEDETSLICKIADKFYHVTINAEITSSKQEYGDRLYRVESISSVKFREIDKPLPKEKTLVNYSLMLTKDQKRSLEHFIKEYKIERVN</sequence>
<evidence type="ECO:0000313" key="2">
    <source>
        <dbReference type="Proteomes" id="UP000516384"/>
    </source>
</evidence>
<reference evidence="1 2" key="1">
    <citation type="submission" date="2020-09" db="EMBL/GenBank/DDBJ databases">
        <title>Characterization of Paenibacillus peoriae strain ZF390 with broad-spectrum antimicrobial activity as a potential biocontrol agent.</title>
        <authorList>
            <person name="Li L."/>
            <person name="Zhao Y."/>
            <person name="Li B."/>
            <person name="Xie X."/>
        </authorList>
    </citation>
    <scope>NUCLEOTIDE SEQUENCE [LARGE SCALE GENOMIC DNA]</scope>
    <source>
        <strain evidence="1 2">ZF390</strain>
    </source>
</reference>
<dbReference type="EMBL" id="CP061172">
    <property type="protein sequence ID" value="QNR65400.1"/>
    <property type="molecule type" value="Genomic_DNA"/>
</dbReference>
<evidence type="ECO:0000313" key="1">
    <source>
        <dbReference type="EMBL" id="QNR65400.1"/>
    </source>
</evidence>
<name>A0A7H0Y2U2_9BACL</name>
<accession>A0A7H0Y2U2</accession>
<organism evidence="1 2">
    <name type="scientific">Paenibacillus peoriae</name>
    <dbReference type="NCBI Taxonomy" id="59893"/>
    <lineage>
        <taxon>Bacteria</taxon>
        <taxon>Bacillati</taxon>
        <taxon>Bacillota</taxon>
        <taxon>Bacilli</taxon>
        <taxon>Bacillales</taxon>
        <taxon>Paenibacillaceae</taxon>
        <taxon>Paenibacillus</taxon>
    </lineage>
</organism>
<dbReference type="Proteomes" id="UP000516384">
    <property type="component" value="Chromosome"/>
</dbReference>
<dbReference type="AlphaFoldDB" id="A0A7H0Y2U2"/>
<proteinExistence type="predicted"/>
<protein>
    <submittedName>
        <fullName evidence="1">Uncharacterized protein</fullName>
    </submittedName>
</protein>
<gene>
    <name evidence="1" type="ORF">IAQ67_16020</name>
</gene>
<dbReference type="RefSeq" id="WP_190297300.1">
    <property type="nucleotide sequence ID" value="NZ_CP061172.1"/>
</dbReference>